<name>A0ABR2WRW9_9FUNG</name>
<dbReference type="SMART" id="SM00100">
    <property type="entry name" value="cNMP"/>
    <property type="match status" value="3"/>
</dbReference>
<comment type="caution">
    <text evidence="16">The sequence shown here is derived from an EMBL/GenBank/DDBJ whole genome shotgun (WGS) entry which is preliminary data.</text>
</comment>
<dbReference type="InterPro" id="IPR056556">
    <property type="entry name" value="NTE1_P-loop_dom"/>
</dbReference>
<dbReference type="Gene3D" id="3.40.1090.10">
    <property type="entry name" value="Cytosolic phospholipase A2 catalytic domain"/>
    <property type="match status" value="2"/>
</dbReference>
<evidence type="ECO:0000256" key="8">
    <source>
        <dbReference type="ARBA" id="ARBA00022989"/>
    </source>
</evidence>
<evidence type="ECO:0000256" key="1">
    <source>
        <dbReference type="ARBA" id="ARBA00004370"/>
    </source>
</evidence>
<dbReference type="Pfam" id="PF24179">
    <property type="entry name" value="NTE_Ploop"/>
    <property type="match status" value="1"/>
</dbReference>
<dbReference type="InterPro" id="IPR018490">
    <property type="entry name" value="cNMP-bd_dom_sf"/>
</dbReference>
<accession>A0ABR2WRW9</accession>
<dbReference type="SUPFAM" id="SSF51206">
    <property type="entry name" value="cAMP-binding domain-like"/>
    <property type="match status" value="3"/>
</dbReference>
<feature type="active site" description="Proton acceptor" evidence="11">
    <location>
        <position position="1206"/>
    </location>
</feature>
<dbReference type="PANTHER" id="PTHR14226:SF29">
    <property type="entry name" value="NEUROPATHY TARGET ESTERASE SWS"/>
    <property type="match status" value="1"/>
</dbReference>
<evidence type="ECO:0000256" key="6">
    <source>
        <dbReference type="ARBA" id="ARBA00022801"/>
    </source>
</evidence>
<dbReference type="InterPro" id="IPR002641">
    <property type="entry name" value="PNPLA_dom"/>
</dbReference>
<feature type="domain" description="Cyclic nucleotide-binding" evidence="14">
    <location>
        <begin position="130"/>
        <end position="216"/>
    </location>
</feature>
<keyword evidence="17" id="KW-1185">Reference proteome</keyword>
<evidence type="ECO:0000256" key="10">
    <source>
        <dbReference type="ARBA" id="ARBA00023136"/>
    </source>
</evidence>
<evidence type="ECO:0000256" key="2">
    <source>
        <dbReference type="ARBA" id="ARBA00006636"/>
    </source>
</evidence>
<keyword evidence="7 11" id="KW-0442">Lipid degradation</keyword>
<dbReference type="EMBL" id="JASJQH010000466">
    <property type="protein sequence ID" value="KAK9764240.1"/>
    <property type="molecule type" value="Genomic_DNA"/>
</dbReference>
<evidence type="ECO:0000256" key="11">
    <source>
        <dbReference type="PROSITE-ProRule" id="PRU01161"/>
    </source>
</evidence>
<dbReference type="Pfam" id="PF01734">
    <property type="entry name" value="Patatin"/>
    <property type="match status" value="1"/>
</dbReference>
<reference evidence="16 17" key="1">
    <citation type="submission" date="2023-04" db="EMBL/GenBank/DDBJ databases">
        <title>Genome of Basidiobolus ranarum AG-B5.</title>
        <authorList>
            <person name="Stajich J.E."/>
            <person name="Carter-House D."/>
            <person name="Gryganskyi A."/>
        </authorList>
    </citation>
    <scope>NUCLEOTIDE SEQUENCE [LARGE SCALE GENOMIC DNA]</scope>
    <source>
        <strain evidence="16 17">AG-B5</strain>
    </source>
</reference>
<evidence type="ECO:0000313" key="17">
    <source>
        <dbReference type="Proteomes" id="UP001479436"/>
    </source>
</evidence>
<feature type="short sequence motif" description="GXSXG" evidence="11">
    <location>
        <begin position="1086"/>
        <end position="1090"/>
    </location>
</feature>
<feature type="short sequence motif" description="DGA/G" evidence="11">
    <location>
        <begin position="1206"/>
        <end position="1208"/>
    </location>
</feature>
<dbReference type="InterPro" id="IPR016035">
    <property type="entry name" value="Acyl_Trfase/lysoPLipase"/>
</dbReference>
<dbReference type="CDD" id="cd00038">
    <property type="entry name" value="CAP_ED"/>
    <property type="match status" value="3"/>
</dbReference>
<dbReference type="InterPro" id="IPR000595">
    <property type="entry name" value="cNMP-bd_dom"/>
</dbReference>
<feature type="region of interest" description="Disordered" evidence="13">
    <location>
        <begin position="412"/>
        <end position="435"/>
    </location>
</feature>
<keyword evidence="10 12" id="KW-0472">Membrane</keyword>
<protein>
    <recommendedName>
        <fullName evidence="4 12">Lysophospholipase NTE1</fullName>
        <ecNumber evidence="3 12">3.1.1.5</ecNumber>
    </recommendedName>
    <alternativeName>
        <fullName evidence="12">Intracellular phospholipase B</fullName>
    </alternativeName>
</protein>
<dbReference type="SUPFAM" id="SSF52151">
    <property type="entry name" value="FabD/lysophospholipase-like"/>
    <property type="match status" value="1"/>
</dbReference>
<comment type="subcellular location">
    <subcellularLocation>
        <location evidence="12">Endoplasmic reticulum membrane</location>
    </subcellularLocation>
    <subcellularLocation>
        <location evidence="1">Membrane</location>
    </subcellularLocation>
</comment>
<evidence type="ECO:0000256" key="13">
    <source>
        <dbReference type="SAM" id="MobiDB-lite"/>
    </source>
</evidence>
<keyword evidence="5 12" id="KW-0812">Transmembrane</keyword>
<comment type="similarity">
    <text evidence="2 12">Belongs to the NTE family.</text>
</comment>
<evidence type="ECO:0000313" key="16">
    <source>
        <dbReference type="EMBL" id="KAK9764240.1"/>
    </source>
</evidence>
<feature type="domain" description="Cyclic nucleotide-binding" evidence="14">
    <location>
        <begin position="543"/>
        <end position="672"/>
    </location>
</feature>
<organism evidence="16 17">
    <name type="scientific">Basidiobolus ranarum</name>
    <dbReference type="NCBI Taxonomy" id="34480"/>
    <lineage>
        <taxon>Eukaryota</taxon>
        <taxon>Fungi</taxon>
        <taxon>Fungi incertae sedis</taxon>
        <taxon>Zoopagomycota</taxon>
        <taxon>Entomophthoromycotina</taxon>
        <taxon>Basidiobolomycetes</taxon>
        <taxon>Basidiobolales</taxon>
        <taxon>Basidiobolaceae</taxon>
        <taxon>Basidiobolus</taxon>
    </lineage>
</organism>
<dbReference type="PROSITE" id="PS51635">
    <property type="entry name" value="PNPLA"/>
    <property type="match status" value="1"/>
</dbReference>
<comment type="catalytic activity">
    <reaction evidence="12">
        <text>a 1-acyl-sn-glycero-3-phosphocholine + H2O = sn-glycerol 3-phosphocholine + a fatty acid + H(+)</text>
        <dbReference type="Rhea" id="RHEA:15177"/>
        <dbReference type="ChEBI" id="CHEBI:15377"/>
        <dbReference type="ChEBI" id="CHEBI:15378"/>
        <dbReference type="ChEBI" id="CHEBI:16870"/>
        <dbReference type="ChEBI" id="CHEBI:28868"/>
        <dbReference type="ChEBI" id="CHEBI:58168"/>
        <dbReference type="EC" id="3.1.1.5"/>
    </reaction>
</comment>
<comment type="function">
    <text evidence="12">Intracellular phospholipase B that catalyzes the double deacylation of phosphatidylcholine (PC) to glycerophosphocholine (GroPCho). Plays an important role in membrane lipid homeostasis.</text>
</comment>
<sequence length="1357" mass="152839">MDVFSTSELEIMDTNTYSIFTFIPSLIYKTLSFFTISIPSTIYTLLSYTLTVSLDFYSLVIILCVLIVSTYLFVRYRLLTEYSRLPSPPPEVRNPVSFDLHPDTTSDDEEPILNTYPGDFLKAFLSSIKVFGYLERPVLDELARYLQTRKLLAGEIMSLSPEKERSFFIVVDGSVKVFVRGASRSEKQFELLHEVKQGGSLSSLFTLLAMLSENIPLRHEEERPKNFRRKSFVLNTISEGNGDADLNGSTPSRSHSFMARSPEPVTSIHEDFSRSFSGGSSPVADYSTRSVFSEPDFLASSMFERQDSYEQLDASSDIFARASVDTTLAVIPIEAFHRVMEKFPNAGVHMVQVILTRFQRMSFLTLTKYLGMTKEILQIEKKVNDLSNYGLPPGFCKPATLEKLRAKLVVEENSPRPDKTPITPRPPSTKHKSVKKLKQEAQKWTTMSDYSFPSPGRRPIHLVDDYFGHDAIHQEYGDVEINNIKDSVFECISRSIGLVQSTPIAKSQHRYIDQMDMHNSPLEDNDFIGFIDELETASANTNVTNSSIHSNISELDNEVELLHFAEDSILVKEGERTEGLYFVIDGILDVSIRSKPISEPQSSSNTSKKSKRTRASTNPDSRPTMRSLYLIKPGGLAGYLSGLSGYPSVVTIKASSDSLVGYLSKHALDRIVERHPAVLLTLAKRLITHLSPLILHIDFALEWIQASAGKVIYKEGDSSDFVDIVLNGRLRSIRERSDKTFTIIGEYGQGDSIGELEVMTDLARKQTLYAIRDSELARMPKTLLHTLAMSHPQVTFHISRMIANRTYEAQAASMYKSINPGRPDGVDLGKNNMNLKTICLLPVSDNVPITEFTIRLRDSMNDVGVSNILLNHANVLSVLGKHAFSRMGKLKMTSWLADQEENVGLVLYVADSGVNSPWTQRCIRQADCILLIGLGDSSPAVGEYERLLISMKITARKELILLHHDHHCPQGLTRQWLKRRAWIHAYHHVQMKLRMTPTLNQDKRKNKLVDLKDQLQDQFQKYYSKIINKPSYSYSGSRSDFARLARRLCGKSVGLVLGGGGARGIAHIGLIRALEEAGIPVDMVGGTSIGAFIGGLYARDPDTVSVYGRAKMFSGRMASYWRLALDFTYPAAAWFTGHEFNRGLWKCFSDTQIEDLWLPYFCVTTNITLSRMETHRMGYLWRYVRASMSLSGFLPPLCDNGNMLVDGGYMDNLPVSYMKSMGAEKIFAFDVAAEDDNSPATYGDSLSGWRVLLHQFNPFSKQRVPTLTEIQSRLAYVSCVRTLEEAKAIDGCMYSKIPVQQFGVLEFGRFEDIYNIGYQHGKETLRKWQEEGLLDQWLKPKSNVERSSIKSGRRNSI</sequence>
<evidence type="ECO:0000256" key="4">
    <source>
        <dbReference type="ARBA" id="ARBA00018317"/>
    </source>
</evidence>
<dbReference type="InterPro" id="IPR001423">
    <property type="entry name" value="LysoPLipase_patatin_CS"/>
</dbReference>
<feature type="active site" description="Nucleophile" evidence="11">
    <location>
        <position position="1088"/>
    </location>
</feature>
<dbReference type="Gene3D" id="2.60.120.10">
    <property type="entry name" value="Jelly Rolls"/>
    <property type="match status" value="3"/>
</dbReference>
<keyword evidence="12" id="KW-0256">Endoplasmic reticulum</keyword>
<feature type="domain" description="Cyclic nucleotide-binding" evidence="14">
    <location>
        <begin position="678"/>
        <end position="789"/>
    </location>
</feature>
<feature type="domain" description="PNPLA" evidence="15">
    <location>
        <begin position="1055"/>
        <end position="1219"/>
    </location>
</feature>
<dbReference type="Proteomes" id="UP001479436">
    <property type="component" value="Unassembled WGS sequence"/>
</dbReference>
<dbReference type="InterPro" id="IPR014710">
    <property type="entry name" value="RmlC-like_jellyroll"/>
</dbReference>
<keyword evidence="6 11" id="KW-0378">Hydrolase</keyword>
<gene>
    <name evidence="16" type="primary">NTE1_3</name>
    <name evidence="16" type="ORF">K7432_008419</name>
</gene>
<keyword evidence="9 11" id="KW-0443">Lipid metabolism</keyword>
<dbReference type="PANTHER" id="PTHR14226">
    <property type="entry name" value="NEUROPATHY TARGET ESTERASE/SWISS CHEESE D.MELANOGASTER"/>
    <property type="match status" value="1"/>
</dbReference>
<evidence type="ECO:0000256" key="3">
    <source>
        <dbReference type="ARBA" id="ARBA00013274"/>
    </source>
</evidence>
<feature type="region of interest" description="Disordered" evidence="13">
    <location>
        <begin position="595"/>
        <end position="625"/>
    </location>
</feature>
<feature type="short sequence motif" description="GXGXXG" evidence="11">
    <location>
        <begin position="1059"/>
        <end position="1064"/>
    </location>
</feature>
<evidence type="ECO:0000259" key="14">
    <source>
        <dbReference type="PROSITE" id="PS50042"/>
    </source>
</evidence>
<feature type="transmembrane region" description="Helical" evidence="12">
    <location>
        <begin position="56"/>
        <end position="74"/>
    </location>
</feature>
<dbReference type="PROSITE" id="PS50042">
    <property type="entry name" value="CNMP_BINDING_3"/>
    <property type="match status" value="3"/>
</dbReference>
<evidence type="ECO:0000256" key="9">
    <source>
        <dbReference type="ARBA" id="ARBA00023098"/>
    </source>
</evidence>
<dbReference type="EC" id="3.1.1.5" evidence="3 12"/>
<evidence type="ECO:0000259" key="15">
    <source>
        <dbReference type="PROSITE" id="PS51635"/>
    </source>
</evidence>
<dbReference type="InterPro" id="IPR050301">
    <property type="entry name" value="NTE"/>
</dbReference>
<keyword evidence="8 12" id="KW-1133">Transmembrane helix</keyword>
<evidence type="ECO:0000256" key="5">
    <source>
        <dbReference type="ARBA" id="ARBA00022692"/>
    </source>
</evidence>
<evidence type="ECO:0000256" key="12">
    <source>
        <dbReference type="RuleBase" id="RU362043"/>
    </source>
</evidence>
<evidence type="ECO:0000256" key="7">
    <source>
        <dbReference type="ARBA" id="ARBA00022963"/>
    </source>
</evidence>
<dbReference type="Pfam" id="PF00027">
    <property type="entry name" value="cNMP_binding"/>
    <property type="match status" value="1"/>
</dbReference>
<dbReference type="PROSITE" id="PS01237">
    <property type="entry name" value="UPF0028"/>
    <property type="match status" value="1"/>
</dbReference>
<proteinExistence type="inferred from homology"/>
<feature type="transmembrane region" description="Helical" evidence="12">
    <location>
        <begin position="26"/>
        <end position="50"/>
    </location>
</feature>